<sequence length="282" mass="31637">MQGLLSRQGLTGPELEQIRELEAACAERQPLNMKLNWEMLTERPAGETNDFLYYEAGRLVGFLGLYGFATQPREIEATGMVHPDWRRRGIFGWLFAAAHRECQSREVERLLLISERASAPGIRFAEASGGQYAFSEYRMRFDGRTVPDFPARGLRLRQATAADRPVLQQIDAVCFGLAEDDSGGLERCQATYLAEAEGRVVGKIGLLQEGEDAYIFGFGIRPEFRGQGYGREALSLTLRQALAGPVRSVILEVAVQNERALSLYQSCGFERITAYDYYEFPL</sequence>
<reference evidence="4 5" key="1">
    <citation type="submission" date="2019-03" db="EMBL/GenBank/DDBJ databases">
        <title>Genomic Encyclopedia of Type Strains, Phase IV (KMG-IV): sequencing the most valuable type-strain genomes for metagenomic binning, comparative biology and taxonomic classification.</title>
        <authorList>
            <person name="Goeker M."/>
        </authorList>
    </citation>
    <scope>NUCLEOTIDE SEQUENCE [LARGE SCALE GENOMIC DNA]</scope>
    <source>
        <strain evidence="4 5">LX-B</strain>
    </source>
</reference>
<dbReference type="Gene3D" id="3.40.630.30">
    <property type="match status" value="1"/>
</dbReference>
<dbReference type="Pfam" id="PF00583">
    <property type="entry name" value="Acetyltransf_1"/>
    <property type="match status" value="2"/>
</dbReference>
<feature type="domain" description="N-acetyltransferase" evidence="3">
    <location>
        <begin position="154"/>
        <end position="282"/>
    </location>
</feature>
<dbReference type="OrthoDB" id="7163760at2"/>
<feature type="domain" description="N-acetyltransferase" evidence="3">
    <location>
        <begin position="5"/>
        <end position="147"/>
    </location>
</feature>
<organism evidence="4 5">
    <name type="scientific">Hydrogenispora ethanolica</name>
    <dbReference type="NCBI Taxonomy" id="1082276"/>
    <lineage>
        <taxon>Bacteria</taxon>
        <taxon>Bacillati</taxon>
        <taxon>Bacillota</taxon>
        <taxon>Hydrogenispora</taxon>
    </lineage>
</organism>
<proteinExistence type="predicted"/>
<keyword evidence="5" id="KW-1185">Reference proteome</keyword>
<evidence type="ECO:0000256" key="2">
    <source>
        <dbReference type="ARBA" id="ARBA00023315"/>
    </source>
</evidence>
<evidence type="ECO:0000313" key="5">
    <source>
        <dbReference type="Proteomes" id="UP000295008"/>
    </source>
</evidence>
<dbReference type="InterPro" id="IPR016181">
    <property type="entry name" value="Acyl_CoA_acyltransferase"/>
</dbReference>
<comment type="caution">
    <text evidence="4">The sequence shown here is derived from an EMBL/GenBank/DDBJ whole genome shotgun (WGS) entry which is preliminary data.</text>
</comment>
<gene>
    <name evidence="4" type="ORF">EDC14_10689</name>
</gene>
<name>A0A4R1QM82_HYDET</name>
<keyword evidence="2" id="KW-0012">Acyltransferase</keyword>
<dbReference type="PANTHER" id="PTHR43877">
    <property type="entry name" value="AMINOALKYLPHOSPHONATE N-ACETYLTRANSFERASE-RELATED-RELATED"/>
    <property type="match status" value="1"/>
</dbReference>
<dbReference type="CDD" id="cd04301">
    <property type="entry name" value="NAT_SF"/>
    <property type="match status" value="2"/>
</dbReference>
<evidence type="ECO:0000313" key="4">
    <source>
        <dbReference type="EMBL" id="TCL54033.1"/>
    </source>
</evidence>
<dbReference type="EMBL" id="SLUN01000068">
    <property type="protein sequence ID" value="TCL54033.1"/>
    <property type="molecule type" value="Genomic_DNA"/>
</dbReference>
<dbReference type="InterPro" id="IPR000182">
    <property type="entry name" value="GNAT_dom"/>
</dbReference>
<evidence type="ECO:0000259" key="3">
    <source>
        <dbReference type="PROSITE" id="PS51186"/>
    </source>
</evidence>
<dbReference type="SUPFAM" id="SSF55729">
    <property type="entry name" value="Acyl-CoA N-acyltransferases (Nat)"/>
    <property type="match status" value="2"/>
</dbReference>
<dbReference type="AlphaFoldDB" id="A0A4R1QM82"/>
<dbReference type="PROSITE" id="PS51186">
    <property type="entry name" value="GNAT"/>
    <property type="match status" value="2"/>
</dbReference>
<dbReference type="InterPro" id="IPR050832">
    <property type="entry name" value="Bact_Acetyltransf"/>
</dbReference>
<dbReference type="RefSeq" id="WP_132018214.1">
    <property type="nucleotide sequence ID" value="NZ_SLUN01000068.1"/>
</dbReference>
<keyword evidence="1 4" id="KW-0808">Transferase</keyword>
<dbReference type="GO" id="GO:0016747">
    <property type="term" value="F:acyltransferase activity, transferring groups other than amino-acyl groups"/>
    <property type="evidence" value="ECO:0007669"/>
    <property type="project" value="InterPro"/>
</dbReference>
<evidence type="ECO:0000256" key="1">
    <source>
        <dbReference type="ARBA" id="ARBA00022679"/>
    </source>
</evidence>
<accession>A0A4R1QM82</accession>
<dbReference type="Proteomes" id="UP000295008">
    <property type="component" value="Unassembled WGS sequence"/>
</dbReference>
<protein>
    <submittedName>
        <fullName evidence="4">Acetyltransferase (GNAT) family protein</fullName>
    </submittedName>
</protein>